<dbReference type="InterPro" id="IPR017871">
    <property type="entry name" value="ABC_transporter-like_CS"/>
</dbReference>
<dbReference type="PANTHER" id="PTHR43776">
    <property type="entry name" value="TRANSPORT ATP-BINDING PROTEIN"/>
    <property type="match status" value="1"/>
</dbReference>
<protein>
    <submittedName>
        <fullName evidence="6">ATP-binding cassette domain-containing protein</fullName>
    </submittedName>
</protein>
<keyword evidence="4 6" id="KW-0067">ATP-binding</keyword>
<evidence type="ECO:0000313" key="7">
    <source>
        <dbReference type="Proteomes" id="UP001525379"/>
    </source>
</evidence>
<comment type="similarity">
    <text evidence="1">Belongs to the ABC transporter superfamily.</text>
</comment>
<comment type="caution">
    <text evidence="6">The sequence shown here is derived from an EMBL/GenBank/DDBJ whole genome shotgun (WGS) entry which is preliminary data.</text>
</comment>
<reference evidence="6 7" key="1">
    <citation type="submission" date="2022-04" db="EMBL/GenBank/DDBJ databases">
        <title>Human microbiome associated bacterial genomes.</title>
        <authorList>
            <person name="Sandstrom S."/>
            <person name="Salamzade R."/>
            <person name="Kalan L.R."/>
        </authorList>
    </citation>
    <scope>NUCLEOTIDE SEQUENCE [LARGE SCALE GENOMIC DNA]</scope>
    <source>
        <strain evidence="7">p3-SID1799</strain>
    </source>
</reference>
<evidence type="ECO:0000259" key="5">
    <source>
        <dbReference type="PROSITE" id="PS50893"/>
    </source>
</evidence>
<dbReference type="PROSITE" id="PS50893">
    <property type="entry name" value="ABC_TRANSPORTER_2"/>
    <property type="match status" value="1"/>
</dbReference>
<evidence type="ECO:0000256" key="2">
    <source>
        <dbReference type="ARBA" id="ARBA00022448"/>
    </source>
</evidence>
<keyword evidence="2" id="KW-0813">Transport</keyword>
<dbReference type="EMBL" id="JALXSQ010000020">
    <property type="protein sequence ID" value="MCT2042940.1"/>
    <property type="molecule type" value="Genomic_DNA"/>
</dbReference>
<evidence type="ECO:0000313" key="6">
    <source>
        <dbReference type="EMBL" id="MCT2042940.1"/>
    </source>
</evidence>
<dbReference type="InterPro" id="IPR027417">
    <property type="entry name" value="P-loop_NTPase"/>
</dbReference>
<evidence type="ECO:0000256" key="4">
    <source>
        <dbReference type="ARBA" id="ARBA00022840"/>
    </source>
</evidence>
<dbReference type="SMART" id="SM00382">
    <property type="entry name" value="AAA"/>
    <property type="match status" value="1"/>
</dbReference>
<accession>A0ABT2HXA4</accession>
<dbReference type="RefSeq" id="WP_206394716.1">
    <property type="nucleotide sequence ID" value="NZ_JAFDPW010000001.1"/>
</dbReference>
<dbReference type="InterPro" id="IPR050319">
    <property type="entry name" value="ABC_transp_ATP-bind"/>
</dbReference>
<keyword evidence="3" id="KW-0547">Nucleotide-binding</keyword>
<feature type="domain" description="ABC transporter" evidence="5">
    <location>
        <begin position="20"/>
        <end position="273"/>
    </location>
</feature>
<organism evidence="6 7">
    <name type="scientific">Pseudoclavibacter albus</name>
    <dbReference type="NCBI Taxonomy" id="272241"/>
    <lineage>
        <taxon>Bacteria</taxon>
        <taxon>Bacillati</taxon>
        <taxon>Actinomycetota</taxon>
        <taxon>Actinomycetes</taxon>
        <taxon>Micrococcales</taxon>
        <taxon>Microbacteriaceae</taxon>
        <taxon>Pseudoclavibacter</taxon>
    </lineage>
</organism>
<dbReference type="InterPro" id="IPR003439">
    <property type="entry name" value="ABC_transporter-like_ATP-bd"/>
</dbReference>
<dbReference type="GO" id="GO:0005524">
    <property type="term" value="F:ATP binding"/>
    <property type="evidence" value="ECO:0007669"/>
    <property type="project" value="UniProtKB-KW"/>
</dbReference>
<keyword evidence="7" id="KW-1185">Reference proteome</keyword>
<proteinExistence type="inferred from homology"/>
<dbReference type="Gene3D" id="3.40.50.300">
    <property type="entry name" value="P-loop containing nucleotide triphosphate hydrolases"/>
    <property type="match status" value="1"/>
</dbReference>
<evidence type="ECO:0000256" key="3">
    <source>
        <dbReference type="ARBA" id="ARBA00022741"/>
    </source>
</evidence>
<dbReference type="InterPro" id="IPR003593">
    <property type="entry name" value="AAA+_ATPase"/>
</dbReference>
<dbReference type="Pfam" id="PF00005">
    <property type="entry name" value="ABC_tran"/>
    <property type="match status" value="1"/>
</dbReference>
<dbReference type="SUPFAM" id="SSF52540">
    <property type="entry name" value="P-loop containing nucleoside triphosphate hydrolases"/>
    <property type="match status" value="1"/>
</dbReference>
<gene>
    <name evidence="6" type="ORF">M3D15_06300</name>
</gene>
<dbReference type="Proteomes" id="UP001525379">
    <property type="component" value="Unassembled WGS sequence"/>
</dbReference>
<sequence>MSVGTNGAVLPGVNASQRAVLASDLSVSYLDHASGREERVLSGVNIALGRGDILGVVGSAGSGKSVLGRVLSGRSGRGRAWPKISGGSLEVAGMDLRFPSRDTKRRVDLDIGYLAENSGNELRNDLTVAENIAEPILSRDRDFDRRKLGRAAAMLIDAVDLELGILNRFPFECSKGQRQRIAFAQALVVEPRVLIIDEPAQGVDLIARPALFTLLERINLARECTMIIMSHDLATIERLTSNIIVLDRGLQVGQGEIDEVLRVSEYPYIRRMAQAREAARTVLPGTISKDTLAAMDLVAEGLFGDAAEEAEQRERERRAREQLVAQRSEFARFQQQDGGPHDEQ</sequence>
<evidence type="ECO:0000256" key="1">
    <source>
        <dbReference type="ARBA" id="ARBA00005417"/>
    </source>
</evidence>
<name>A0ABT2HXA4_9MICO</name>
<dbReference type="PANTHER" id="PTHR43776:SF7">
    <property type="entry name" value="D,D-DIPEPTIDE TRANSPORT ATP-BINDING PROTEIN DDPF-RELATED"/>
    <property type="match status" value="1"/>
</dbReference>
<dbReference type="PROSITE" id="PS00211">
    <property type="entry name" value="ABC_TRANSPORTER_1"/>
    <property type="match status" value="1"/>
</dbReference>